<reference evidence="2" key="1">
    <citation type="submission" date="2017-09" db="EMBL/GenBank/DDBJ databases">
        <title>Genome sequence of Nannocystis excedens DSM 71.</title>
        <authorList>
            <person name="Blom J."/>
        </authorList>
    </citation>
    <scope>NUCLEOTIDE SEQUENCE [LARGE SCALE GENOMIC DNA]</scope>
    <source>
        <strain evidence="2">type strain: E19</strain>
    </source>
</reference>
<dbReference type="EMBL" id="LT960614">
    <property type="protein sequence ID" value="SON56041.1"/>
    <property type="molecule type" value="Genomic_DNA"/>
</dbReference>
<dbReference type="Proteomes" id="UP000223606">
    <property type="component" value="Chromosome 1"/>
</dbReference>
<protein>
    <submittedName>
        <fullName evidence="1">Uncharacterized protein</fullName>
    </submittedName>
</protein>
<dbReference type="RefSeq" id="WP_157775560.1">
    <property type="nucleotide sequence ID" value="NZ_LT960614.1"/>
</dbReference>
<evidence type="ECO:0000313" key="2">
    <source>
        <dbReference type="Proteomes" id="UP000223606"/>
    </source>
</evidence>
<gene>
    <name evidence="1" type="ORF">HDIA_2500</name>
</gene>
<sequence>MSGATLRADLQALVERQSILEDDVLILRRTMFASGRISATDAEQLLLLDRAITKKSPGFVALLLEALIGFTLRQSDPVGHIGEAGADWLVRHIAARGIIHTDTQLELLIRVIDKADIAPVRLSVLALRQVLLAVMDGKGPLATHRALTPGVIGQGDVELMRRIVNAQASQRAVGVSRQEMEVLFDLNDRTREADNHPSWSDFFVKCVVNYFMTTRGFPPPERDVVLSRATWVDGAAPGSNTLLAAPVERMLAGGLKGIWSAYRTGGQEPMVGATLPMDIRQQQAAVSAEGVKWLANRIGKTGELRRNELALVDFLRTESMDVHPSLQLLLDTAA</sequence>
<dbReference type="OrthoDB" id="7628592at2"/>
<dbReference type="KEGG" id="hdi:HDIA_2500"/>
<keyword evidence="2" id="KW-1185">Reference proteome</keyword>
<evidence type="ECO:0000313" key="1">
    <source>
        <dbReference type="EMBL" id="SON56041.1"/>
    </source>
</evidence>
<organism evidence="1 2">
    <name type="scientific">Hartmannibacter diazotrophicus</name>
    <dbReference type="NCBI Taxonomy" id="1482074"/>
    <lineage>
        <taxon>Bacteria</taxon>
        <taxon>Pseudomonadati</taxon>
        <taxon>Pseudomonadota</taxon>
        <taxon>Alphaproteobacteria</taxon>
        <taxon>Hyphomicrobiales</taxon>
        <taxon>Pleomorphomonadaceae</taxon>
        <taxon>Hartmannibacter</taxon>
    </lineage>
</organism>
<name>A0A2C9D8H0_9HYPH</name>
<accession>A0A2C9D8H0</accession>
<proteinExistence type="predicted"/>
<dbReference type="AlphaFoldDB" id="A0A2C9D8H0"/>